<protein>
    <submittedName>
        <fullName evidence="3">Predicted peptidoglycan hydrolase, FlgJ family protein</fullName>
    </submittedName>
</protein>
<sequence length="251" mass="29548">MTNSNTSIALLTIILISSFTAGYLFPTNTEKKYKFEVETMPDFRQYENVQKKKQDFFNFLLPRVKVANENILEERRWLLELDLSNLSDDQEQRLNELAEKYEVDDYENSEQLFTVLKRRIDVLPPSMVLAQAANESAWGTSRFARKGNNLFGQWCYVEGCGLIPKNRNDNGRHEVAKFDDVQESIESYMRNLNSQFSYKDLRIQRSNMRKNNEKISGYKLAAGLIKYSTRREEYIKEIRAMIKQNRLGQYD</sequence>
<gene>
    <name evidence="3" type="ORF">RED65_06953</name>
</gene>
<dbReference type="Proteomes" id="UP000004263">
    <property type="component" value="Unassembled WGS sequence"/>
</dbReference>
<reference evidence="3 4" key="1">
    <citation type="submission" date="2006-03" db="EMBL/GenBank/DDBJ databases">
        <authorList>
            <person name="Pinhassi J."/>
            <person name="Pedros-Alio C."/>
            <person name="Ferriera S."/>
            <person name="Johnson J."/>
            <person name="Kravitz S."/>
            <person name="Halpern A."/>
            <person name="Remington K."/>
            <person name="Beeson K."/>
            <person name="Tran B."/>
            <person name="Rogers Y.-H."/>
            <person name="Friedman R."/>
            <person name="Venter J.C."/>
        </authorList>
    </citation>
    <scope>NUCLEOTIDE SEQUENCE [LARGE SCALE GENOMIC DNA]</scope>
    <source>
        <strain evidence="3 4">RED65</strain>
    </source>
</reference>
<feature type="domain" description="Mannosyl-glycoprotein endo-beta-N-acetylglucosamidase-like" evidence="2">
    <location>
        <begin position="103"/>
        <end position="251"/>
    </location>
</feature>
<evidence type="ECO:0000256" key="1">
    <source>
        <dbReference type="SAM" id="Phobius"/>
    </source>
</evidence>
<accession>Q1N2Q5</accession>
<dbReference type="AlphaFoldDB" id="Q1N2Q5"/>
<dbReference type="STRING" id="207949.RED65_06953"/>
<organism evidence="3 4">
    <name type="scientific">Bermanella marisrubri</name>
    <dbReference type="NCBI Taxonomy" id="207949"/>
    <lineage>
        <taxon>Bacteria</taxon>
        <taxon>Pseudomonadati</taxon>
        <taxon>Pseudomonadota</taxon>
        <taxon>Gammaproteobacteria</taxon>
        <taxon>Oceanospirillales</taxon>
        <taxon>Oceanospirillaceae</taxon>
        <taxon>Bermanella</taxon>
    </lineage>
</organism>
<keyword evidence="1" id="KW-0472">Membrane</keyword>
<feature type="transmembrane region" description="Helical" evidence="1">
    <location>
        <begin position="6"/>
        <end position="25"/>
    </location>
</feature>
<keyword evidence="1" id="KW-1133">Transmembrane helix</keyword>
<dbReference type="PANTHER" id="PTHR40572">
    <property type="entry name" value="PROTEIN BAX"/>
    <property type="match status" value="1"/>
</dbReference>
<keyword evidence="4" id="KW-1185">Reference proteome</keyword>
<keyword evidence="3" id="KW-0378">Hydrolase</keyword>
<proteinExistence type="predicted"/>
<evidence type="ECO:0000259" key="2">
    <source>
        <dbReference type="SMART" id="SM00047"/>
    </source>
</evidence>
<dbReference type="InterPro" id="IPR053195">
    <property type="entry name" value="Bax-like"/>
</dbReference>
<dbReference type="Pfam" id="PF01832">
    <property type="entry name" value="Glucosaminidase"/>
    <property type="match status" value="1"/>
</dbReference>
<dbReference type="Gene3D" id="1.10.530.10">
    <property type="match status" value="1"/>
</dbReference>
<dbReference type="HOGENOM" id="CLU_061344_1_0_6"/>
<dbReference type="OrthoDB" id="9788155at2"/>
<dbReference type="SMART" id="SM00047">
    <property type="entry name" value="LYZ2"/>
    <property type="match status" value="1"/>
</dbReference>
<dbReference type="EMBL" id="AAQH01000006">
    <property type="protein sequence ID" value="EAT12614.1"/>
    <property type="molecule type" value="Genomic_DNA"/>
</dbReference>
<dbReference type="GO" id="GO:0004040">
    <property type="term" value="F:amidase activity"/>
    <property type="evidence" value="ECO:0007669"/>
    <property type="project" value="InterPro"/>
</dbReference>
<comment type="caution">
    <text evidence="3">The sequence shown here is derived from an EMBL/GenBank/DDBJ whole genome shotgun (WGS) entry which is preliminary data.</text>
</comment>
<evidence type="ECO:0000313" key="3">
    <source>
        <dbReference type="EMBL" id="EAT12614.1"/>
    </source>
</evidence>
<dbReference type="PANTHER" id="PTHR40572:SF1">
    <property type="entry name" value="PROTEIN BAX"/>
    <property type="match status" value="1"/>
</dbReference>
<dbReference type="InterPro" id="IPR002901">
    <property type="entry name" value="MGlyc_endo_b_GlcNAc-like_dom"/>
</dbReference>
<evidence type="ECO:0000313" key="4">
    <source>
        <dbReference type="Proteomes" id="UP000004263"/>
    </source>
</evidence>
<dbReference type="RefSeq" id="WP_007016215.1">
    <property type="nucleotide sequence ID" value="NZ_AAQH01000006.1"/>
</dbReference>
<name>Q1N2Q5_9GAMM</name>
<keyword evidence="1" id="KW-0812">Transmembrane</keyword>